<evidence type="ECO:0000313" key="10">
    <source>
        <dbReference type="EMBL" id="KAK8393191.1"/>
    </source>
</evidence>
<keyword evidence="1" id="KW-0723">Serine/threonine-protein kinase</keyword>
<feature type="binding site" evidence="7">
    <location>
        <position position="86"/>
    </location>
    <ligand>
        <name>ATP</name>
        <dbReference type="ChEBI" id="CHEBI:30616"/>
    </ligand>
</feature>
<evidence type="ECO:0000256" key="4">
    <source>
        <dbReference type="ARBA" id="ARBA00022777"/>
    </source>
</evidence>
<dbReference type="PANTHER" id="PTHR11909">
    <property type="entry name" value="CASEIN KINASE-RELATED"/>
    <property type="match status" value="1"/>
</dbReference>
<feature type="compositionally biased region" description="Low complexity" evidence="8">
    <location>
        <begin position="553"/>
        <end position="566"/>
    </location>
</feature>
<feature type="region of interest" description="Disordered" evidence="8">
    <location>
        <begin position="1"/>
        <end position="38"/>
    </location>
</feature>
<dbReference type="PROSITE" id="PS50011">
    <property type="entry name" value="PROTEIN_KINASE_DOM"/>
    <property type="match status" value="1"/>
</dbReference>
<dbReference type="CDD" id="cd14017">
    <property type="entry name" value="STKc_TTBK"/>
    <property type="match status" value="1"/>
</dbReference>
<feature type="region of interest" description="Disordered" evidence="8">
    <location>
        <begin position="551"/>
        <end position="588"/>
    </location>
</feature>
<feature type="compositionally biased region" description="Basic and acidic residues" evidence="8">
    <location>
        <begin position="962"/>
        <end position="997"/>
    </location>
</feature>
<feature type="compositionally biased region" description="Basic and acidic residues" evidence="8">
    <location>
        <begin position="1247"/>
        <end position="1258"/>
    </location>
</feature>
<keyword evidence="3 7" id="KW-0547">Nucleotide-binding</keyword>
<feature type="compositionally biased region" description="Polar residues" evidence="8">
    <location>
        <begin position="920"/>
        <end position="931"/>
    </location>
</feature>
<sequence>MNEVGRSAGLSTCSGGHEDSGDLQDRNNNNNNCKNNKNITMTSEDLLQPGHVVKERWKVVRKIGGGGFGEIYEGQDLVTREQVALKLESAKQPKQVLKMEVAVLKKLQGREHVCRFIGCGRNERFNYVVMQLQAKNLAELRRAQPRGAFSLSTALRLGHQILRAIEAIHEVGFLHRDIKPSNFSMGRLPHNCRKTYMLDFGLARQYTNANGEVRTPRAAAGFRGTVRYASMNAHKNKEMGRHDDLWSLFYMVVEFVNGQLPWRKIKDKEQVGLMKEKYDHRLLIKHLPSDFKQFLEHIQNLDYHDKPDYAMLSGLFERCMKRRGIKESDPFDWEKTPTDNSLGTTTTTTHAVITKPQHADSRLAYGGGMTDNMLDDNVLGSVDNQENVEAHHEREHDPRRRRRRDTVLHQPQPNINQQQVEAKERVLNDNNVNANIIANNEKDTNEVEMSPKKRKVEEFNCEKEGEGGGEKEKEGRLECSTDWDGDAVMASRQGHTTPRGAGGDDNKNRKPLAVLRLSSVDTAADDVDMNVEPASKRDDQYSVHDASYVSFQEGGVSPGGSTPPTEGEFHPHARDHTPHRRTHHKRFHPVQRAKYLGHRDLSITQFALADDDNVSQPVTKGGGGGLTLASQWKSQFDDSEETDNELKADNLQSPEHKQRITLVSPSSRGPDDTTITPVQDAGNTEKSRRAGAELSRISEDDRHRSSDHHTHTQVPDVTIVGGSVAGSHGVEELRALTKASGGIEEVDDCLPPEGQEGVVHVELGNQIGLPRAWSNPQLSSHIRPGLEPPLVHTTTVTDAVYEVDVARGICVKSSREGSPLTPERRQSMPDIGICENEEGETDAVVGGKIEFRVLDKDKKLSHPTRQTTIVASQIRVSRQELSAVVPAPPAFTADSETTTPPPPPPPPPLPSMLDLPAGTTHKSTSLQSSPLTHPEERSIYYDAPPPDDSSHQASHRTKSSSPRKDQDEDGHKSIESSEGTVKDKSDIRSSKKDESRRRLGVVALPVVMEDHKDRDVESTRYESATNAPDTSRYETAAHDQTVVQESSRYETVMGGPLPESSRYETVMGTRETEGRTRQDTICEEEKSLLSERRKSLEYLLEEKQDGDDSRKISVINLNDLSAAFQASTMINRSRTVTPSVSPRGTPPHSESGGRRSRSSRHRRSCEDLLEEGSEESSKTNTPRPTDLLARSSMSPDRQRSNGVRKSPGSQDDSSQKSRIPVPMWARSAKEGEPEGGLITSSGGRSPRYSESDRAEAVRRISVALAEKVASPGNEEDSVSTRSGVSEHRSARERGSVASAVNDYQRSGSNEDHSEDLADLTPALRRRRQGVDKYVTDEAQLNLRFQRRRTRPMSDVTPPPPTILQSRNRQSNRQRVSMIEAGTGGRYFDTGRGVPSYLLKPQHEDSSESESSHPRKPRPPSSEPPSAARDVAARIRRYRPLSADSGENFRRQHPQRTVSPD</sequence>
<dbReference type="GO" id="GO:0005524">
    <property type="term" value="F:ATP binding"/>
    <property type="evidence" value="ECO:0007669"/>
    <property type="project" value="UniProtKB-UniRule"/>
</dbReference>
<proteinExistence type="inferred from homology"/>
<feature type="compositionally biased region" description="Basic and acidic residues" evidence="8">
    <location>
        <begin position="1400"/>
        <end position="1412"/>
    </location>
</feature>
<evidence type="ECO:0000256" key="1">
    <source>
        <dbReference type="ARBA" id="ARBA00022527"/>
    </source>
</evidence>
<feature type="compositionally biased region" description="Polar residues" evidence="8">
    <location>
        <begin position="1127"/>
        <end position="1142"/>
    </location>
</feature>
<feature type="region of interest" description="Disordered" evidence="8">
    <location>
        <begin position="385"/>
        <end position="423"/>
    </location>
</feature>
<evidence type="ECO:0000256" key="3">
    <source>
        <dbReference type="ARBA" id="ARBA00022741"/>
    </source>
</evidence>
<reference evidence="10 11" key="1">
    <citation type="submission" date="2023-03" db="EMBL/GenBank/DDBJ databases">
        <title>High-quality genome of Scylla paramamosain provides insights in environmental adaptation.</title>
        <authorList>
            <person name="Zhang L."/>
        </authorList>
    </citation>
    <scope>NUCLEOTIDE SEQUENCE [LARGE SCALE GENOMIC DNA]</scope>
    <source>
        <strain evidence="10">LZ_2023a</strain>
        <tissue evidence="10">Muscle</tissue>
    </source>
</reference>
<dbReference type="GO" id="GO:0004674">
    <property type="term" value="F:protein serine/threonine kinase activity"/>
    <property type="evidence" value="ECO:0007669"/>
    <property type="project" value="UniProtKB-KW"/>
</dbReference>
<dbReference type="InterPro" id="IPR017441">
    <property type="entry name" value="Protein_kinase_ATP_BS"/>
</dbReference>
<evidence type="ECO:0000256" key="8">
    <source>
        <dbReference type="SAM" id="MobiDB-lite"/>
    </source>
</evidence>
<feature type="compositionally biased region" description="Pro residues" evidence="8">
    <location>
        <begin position="899"/>
        <end position="910"/>
    </location>
</feature>
<feature type="compositionally biased region" description="Low complexity" evidence="8">
    <location>
        <begin position="27"/>
        <end position="38"/>
    </location>
</feature>
<dbReference type="Proteomes" id="UP001487740">
    <property type="component" value="Unassembled WGS sequence"/>
</dbReference>
<dbReference type="InterPro" id="IPR050235">
    <property type="entry name" value="CK1_Ser-Thr_kinase"/>
</dbReference>
<comment type="similarity">
    <text evidence="6">Belongs to the protein kinase superfamily. CK1 Ser/Thr protein kinase family.</text>
</comment>
<evidence type="ECO:0000313" key="11">
    <source>
        <dbReference type="Proteomes" id="UP001487740"/>
    </source>
</evidence>
<dbReference type="Gene3D" id="1.10.510.10">
    <property type="entry name" value="Transferase(Phosphotransferase) domain 1"/>
    <property type="match status" value="1"/>
</dbReference>
<keyword evidence="11" id="KW-1185">Reference proteome</keyword>
<feature type="region of interest" description="Disordered" evidence="8">
    <location>
        <begin position="1127"/>
        <end position="1460"/>
    </location>
</feature>
<organism evidence="10 11">
    <name type="scientific">Scylla paramamosain</name>
    <name type="common">Mud crab</name>
    <dbReference type="NCBI Taxonomy" id="85552"/>
    <lineage>
        <taxon>Eukaryota</taxon>
        <taxon>Metazoa</taxon>
        <taxon>Ecdysozoa</taxon>
        <taxon>Arthropoda</taxon>
        <taxon>Crustacea</taxon>
        <taxon>Multicrustacea</taxon>
        <taxon>Malacostraca</taxon>
        <taxon>Eumalacostraca</taxon>
        <taxon>Eucarida</taxon>
        <taxon>Decapoda</taxon>
        <taxon>Pleocyemata</taxon>
        <taxon>Brachyura</taxon>
        <taxon>Eubrachyura</taxon>
        <taxon>Portunoidea</taxon>
        <taxon>Portunidae</taxon>
        <taxon>Portuninae</taxon>
        <taxon>Scylla</taxon>
    </lineage>
</organism>
<dbReference type="FunFam" id="1.10.510.10:FF:000481">
    <property type="entry name" value="Asator, isoform D"/>
    <property type="match status" value="1"/>
</dbReference>
<feature type="compositionally biased region" description="Basic and acidic residues" evidence="8">
    <location>
        <begin position="567"/>
        <end position="576"/>
    </location>
</feature>
<keyword evidence="5 7" id="KW-0067">ATP-binding</keyword>
<dbReference type="Pfam" id="PF00069">
    <property type="entry name" value="Pkinase"/>
    <property type="match status" value="1"/>
</dbReference>
<dbReference type="SMART" id="SM00220">
    <property type="entry name" value="S_TKc"/>
    <property type="match status" value="1"/>
</dbReference>
<gene>
    <name evidence="10" type="ORF">O3P69_013296</name>
</gene>
<dbReference type="EMBL" id="JARAKH010000021">
    <property type="protein sequence ID" value="KAK8393191.1"/>
    <property type="molecule type" value="Genomic_DNA"/>
</dbReference>
<evidence type="ECO:0000259" key="9">
    <source>
        <dbReference type="PROSITE" id="PS50011"/>
    </source>
</evidence>
<feature type="compositionally biased region" description="Basic and acidic residues" evidence="8">
    <location>
        <begin position="683"/>
        <end position="710"/>
    </location>
</feature>
<dbReference type="InterPro" id="IPR047916">
    <property type="entry name" value="TTBK_Asator-like_STKc"/>
</dbReference>
<feature type="compositionally biased region" description="Polar residues" evidence="8">
    <location>
        <begin position="661"/>
        <end position="682"/>
    </location>
</feature>
<dbReference type="PROSITE" id="PS00107">
    <property type="entry name" value="PROTEIN_KINASE_ATP"/>
    <property type="match status" value="1"/>
</dbReference>
<feature type="compositionally biased region" description="Polar residues" evidence="8">
    <location>
        <begin position="409"/>
        <end position="420"/>
    </location>
</feature>
<feature type="compositionally biased region" description="Basic and acidic residues" evidence="8">
    <location>
        <begin position="1070"/>
        <end position="1086"/>
    </location>
</feature>
<dbReference type="InterPro" id="IPR011009">
    <property type="entry name" value="Kinase-like_dom_sf"/>
</dbReference>
<feature type="domain" description="Protein kinase" evidence="9">
    <location>
        <begin position="57"/>
        <end position="316"/>
    </location>
</feature>
<feature type="compositionally biased region" description="Basic and acidic residues" evidence="8">
    <location>
        <begin position="644"/>
        <end position="658"/>
    </location>
</feature>
<protein>
    <recommendedName>
        <fullName evidence="9">Protein kinase domain-containing protein</fullName>
    </recommendedName>
</protein>
<evidence type="ECO:0000256" key="5">
    <source>
        <dbReference type="ARBA" id="ARBA00022840"/>
    </source>
</evidence>
<dbReference type="InterPro" id="IPR000719">
    <property type="entry name" value="Prot_kinase_dom"/>
</dbReference>
<feature type="compositionally biased region" description="Basic and acidic residues" evidence="8">
    <location>
        <begin position="16"/>
        <end position="25"/>
    </location>
</feature>
<feature type="region of interest" description="Disordered" evidence="8">
    <location>
        <begin position="634"/>
        <end position="723"/>
    </location>
</feature>
<keyword evidence="2" id="KW-0808">Transferase</keyword>
<feature type="region of interest" description="Disordered" evidence="8">
    <location>
        <begin position="890"/>
        <end position="1086"/>
    </location>
</feature>
<feature type="compositionally biased region" description="Basic and acidic residues" evidence="8">
    <location>
        <begin position="1008"/>
        <end position="1020"/>
    </location>
</feature>
<accession>A0AAW0U101</accession>
<feature type="compositionally biased region" description="Basic residues" evidence="8">
    <location>
        <begin position="1154"/>
        <end position="1163"/>
    </location>
</feature>
<feature type="compositionally biased region" description="Polar residues" evidence="8">
    <location>
        <begin position="1191"/>
        <end position="1212"/>
    </location>
</feature>
<dbReference type="FunFam" id="3.30.200.20:FF:000358">
    <property type="entry name" value="Tau tubulin kinase 2b"/>
    <property type="match status" value="1"/>
</dbReference>
<feature type="compositionally biased region" description="Low complexity" evidence="8">
    <location>
        <begin position="1364"/>
        <end position="1374"/>
    </location>
</feature>
<evidence type="ECO:0000256" key="2">
    <source>
        <dbReference type="ARBA" id="ARBA00022679"/>
    </source>
</evidence>
<dbReference type="SUPFAM" id="SSF56112">
    <property type="entry name" value="Protein kinase-like (PK-like)"/>
    <property type="match status" value="1"/>
</dbReference>
<feature type="compositionally biased region" description="Basic residues" evidence="8">
    <location>
        <begin position="577"/>
        <end position="588"/>
    </location>
</feature>
<evidence type="ECO:0000256" key="6">
    <source>
        <dbReference type="ARBA" id="ARBA00061588"/>
    </source>
</evidence>
<feature type="compositionally biased region" description="Basic and acidic residues" evidence="8">
    <location>
        <begin position="388"/>
        <end position="398"/>
    </location>
</feature>
<comment type="caution">
    <text evidence="10">The sequence shown here is derived from an EMBL/GenBank/DDBJ whole genome shotgun (WGS) entry which is preliminary data.</text>
</comment>
<dbReference type="GO" id="GO:0015630">
    <property type="term" value="C:microtubule cytoskeleton"/>
    <property type="evidence" value="ECO:0007669"/>
    <property type="project" value="UniProtKB-ARBA"/>
</dbReference>
<feature type="compositionally biased region" description="Basic and acidic residues" evidence="8">
    <location>
        <begin position="1284"/>
        <end position="1294"/>
    </location>
</feature>
<keyword evidence="4" id="KW-0418">Kinase</keyword>
<evidence type="ECO:0000256" key="7">
    <source>
        <dbReference type="PROSITE-ProRule" id="PRU10141"/>
    </source>
</evidence>
<name>A0AAW0U101_SCYPA</name>